<dbReference type="AlphaFoldDB" id="A0A197JRR0"/>
<reference evidence="2 3" key="1">
    <citation type="submission" date="2016-05" db="EMBL/GenBank/DDBJ databases">
        <title>Genome sequencing reveals origins of a unique bacterial endosymbiosis in the earliest lineages of terrestrial Fungi.</title>
        <authorList>
            <consortium name="DOE Joint Genome Institute"/>
            <person name="Uehling J."/>
            <person name="Gryganskyi A."/>
            <person name="Hameed K."/>
            <person name="Tschaplinski T."/>
            <person name="Misztal P."/>
            <person name="Wu S."/>
            <person name="Desiro A."/>
            <person name="Vande Pol N."/>
            <person name="Du Z.-Y."/>
            <person name="Zienkiewicz A."/>
            <person name="Zienkiewicz K."/>
            <person name="Morin E."/>
            <person name="Tisserant E."/>
            <person name="Splivallo R."/>
            <person name="Hainaut M."/>
            <person name="Henrissat B."/>
            <person name="Ohm R."/>
            <person name="Kuo A."/>
            <person name="Yan J."/>
            <person name="Lipzen A."/>
            <person name="Nolan M."/>
            <person name="Labutti K."/>
            <person name="Barry K."/>
            <person name="Goldstein A."/>
            <person name="Labbe J."/>
            <person name="Schadt C."/>
            <person name="Tuskan G."/>
            <person name="Grigoriev I."/>
            <person name="Martin F."/>
            <person name="Vilgalys R."/>
            <person name="Bonito G."/>
        </authorList>
    </citation>
    <scope>NUCLEOTIDE SEQUENCE [LARGE SCALE GENOMIC DNA]</scope>
    <source>
        <strain evidence="2 3">AG-77</strain>
    </source>
</reference>
<feature type="compositionally biased region" description="Low complexity" evidence="1">
    <location>
        <begin position="211"/>
        <end position="221"/>
    </location>
</feature>
<name>A0A197JRR0_9FUNG</name>
<organism evidence="2 3">
    <name type="scientific">Linnemannia elongata AG-77</name>
    <dbReference type="NCBI Taxonomy" id="1314771"/>
    <lineage>
        <taxon>Eukaryota</taxon>
        <taxon>Fungi</taxon>
        <taxon>Fungi incertae sedis</taxon>
        <taxon>Mucoromycota</taxon>
        <taxon>Mortierellomycotina</taxon>
        <taxon>Mortierellomycetes</taxon>
        <taxon>Mortierellales</taxon>
        <taxon>Mortierellaceae</taxon>
        <taxon>Linnemannia</taxon>
    </lineage>
</organism>
<evidence type="ECO:0000256" key="1">
    <source>
        <dbReference type="SAM" id="MobiDB-lite"/>
    </source>
</evidence>
<sequence length="269" mass="27898">MSLYDACNLPWVDTVVNAYASNSSNKISDTRLFDCCTSPGVCPTNYTGKCPYGYLDCTIGNSKYVCNFNDYSSVPSRTCYQEGSLAVTRDKPCCPSMLGSFLQQQTCLEGTGSSYNDWVCCPSGAATCQFVMGCIGYQGFNGNLGLKYAVYSGYVSGLSSTGSSYCVEEVSLGAVKSSNCYAVGQTGCSLGGVAPPVTNVTTTTTVATSPVLPTTGTTIPTGGSGTGPAVVSPTNKGSSGNSVHYGGGRTVKKAALLLLFPLILQLTFI</sequence>
<evidence type="ECO:0000313" key="2">
    <source>
        <dbReference type="EMBL" id="OAQ27972.1"/>
    </source>
</evidence>
<gene>
    <name evidence="2" type="ORF">K457DRAFT_127015</name>
</gene>
<evidence type="ECO:0000313" key="3">
    <source>
        <dbReference type="Proteomes" id="UP000078512"/>
    </source>
</evidence>
<proteinExistence type="predicted"/>
<dbReference type="Proteomes" id="UP000078512">
    <property type="component" value="Unassembled WGS sequence"/>
</dbReference>
<protein>
    <submittedName>
        <fullName evidence="2">Uncharacterized protein</fullName>
    </submittedName>
</protein>
<feature type="region of interest" description="Disordered" evidence="1">
    <location>
        <begin position="211"/>
        <end position="241"/>
    </location>
</feature>
<feature type="compositionally biased region" description="Polar residues" evidence="1">
    <location>
        <begin position="232"/>
        <end position="241"/>
    </location>
</feature>
<dbReference type="EMBL" id="KV442052">
    <property type="protein sequence ID" value="OAQ27972.1"/>
    <property type="molecule type" value="Genomic_DNA"/>
</dbReference>
<dbReference type="OrthoDB" id="2390738at2759"/>
<accession>A0A197JRR0</accession>
<keyword evidence="3" id="KW-1185">Reference proteome</keyword>